<organism evidence="12 13">
    <name type="scientific">Rotaria socialis</name>
    <dbReference type="NCBI Taxonomy" id="392032"/>
    <lineage>
        <taxon>Eukaryota</taxon>
        <taxon>Metazoa</taxon>
        <taxon>Spiralia</taxon>
        <taxon>Gnathifera</taxon>
        <taxon>Rotifera</taxon>
        <taxon>Eurotatoria</taxon>
        <taxon>Bdelloidea</taxon>
        <taxon>Philodinida</taxon>
        <taxon>Philodinidae</taxon>
        <taxon>Rotaria</taxon>
    </lineage>
</organism>
<keyword evidence="7" id="KW-0862">Zinc</keyword>
<reference evidence="12" key="1">
    <citation type="submission" date="2021-02" db="EMBL/GenBank/DDBJ databases">
        <authorList>
            <person name="Nowell W R."/>
        </authorList>
    </citation>
    <scope>NUCLEOTIDE SEQUENCE</scope>
</reference>
<comment type="similarity">
    <text evidence="2">Belongs to the PPase class C family. Prune subfamily.</text>
</comment>
<protein>
    <recommendedName>
        <fullName evidence="3">RING finger protein 141</fullName>
    </recommendedName>
</protein>
<dbReference type="SUPFAM" id="SSF57850">
    <property type="entry name" value="RING/U-box"/>
    <property type="match status" value="1"/>
</dbReference>
<dbReference type="Gene3D" id="3.10.310.20">
    <property type="entry name" value="DHHA2 domain"/>
    <property type="match status" value="1"/>
</dbReference>
<dbReference type="InterPro" id="IPR038763">
    <property type="entry name" value="DHH_sf"/>
</dbReference>
<dbReference type="PANTHER" id="PTHR12112:SF39">
    <property type="entry name" value="EG:152A3.5 PROTEIN (FBGN0003116_PN PROTEIN)"/>
    <property type="match status" value="1"/>
</dbReference>
<evidence type="ECO:0000313" key="12">
    <source>
        <dbReference type="EMBL" id="CAF4249241.1"/>
    </source>
</evidence>
<sequence length="586" mass="67166">MFQEQHPHGNSSDEEELDSDHQLEHKLPSDNLDFVPTFVKLKQIILLRHRNFVQLLNEFNITLEKFTRDEPHYLRFTIVPHSDSNILWKALMRIACSKISRTDQSKSNEIILNLQQFLSVHESLSQQISTLQCSATALYNSSPGDENSSFTTAKLSFNVPNDNECCICMDRKPNLVLPCTHRFCDECFQQWSSQTTATSSHTCPLCRVDVNSDSGFVLAETPKYDKKNLNQFHRIRIVLGNESCDLDSTISACVYAYFLHTTCSNQKEILHLSVMSNNASTFRLRTEVRWLLKEDYSNVICIDDINLNELHNQRKLDIILVDHNYLNSNLNENVIEIIDHHQLKNGSIMLQDPSKIKIEYVGSCCTLIAEKLFSLNFKMTEKVAYLLTGPIVFDTVNFSPSAGKTTEKDRQIYAQLQTYRPQSDNDLELYENIMKSSADVTGLSVQDLLRKDAKQISGSNVCLIMSSLPMNYTVEDLIGKLKTLDDINEFLSENENADGVIITSVKVENTVTKRQLGFYFKKIEHTQLINKYIRSEEVNLDLQERPIPINQARIKLFDQKNVLASRKQILPLIETFIKDLVKSDIS</sequence>
<dbReference type="InterPro" id="IPR013083">
    <property type="entry name" value="Znf_RING/FYVE/PHD"/>
</dbReference>
<evidence type="ECO:0000256" key="2">
    <source>
        <dbReference type="ARBA" id="ARBA00010331"/>
    </source>
</evidence>
<comment type="cofactor">
    <cofactor evidence="1">
        <name>Mn(2+)</name>
        <dbReference type="ChEBI" id="CHEBI:29035"/>
    </cofactor>
</comment>
<dbReference type="Pfam" id="PF13920">
    <property type="entry name" value="zf-C3HC4_3"/>
    <property type="match status" value="1"/>
</dbReference>
<evidence type="ECO:0000259" key="11">
    <source>
        <dbReference type="PROSITE" id="PS50089"/>
    </source>
</evidence>
<evidence type="ECO:0000256" key="3">
    <source>
        <dbReference type="ARBA" id="ARBA00022017"/>
    </source>
</evidence>
<dbReference type="PROSITE" id="PS50089">
    <property type="entry name" value="ZF_RING_2"/>
    <property type="match status" value="1"/>
</dbReference>
<dbReference type="SMART" id="SM01131">
    <property type="entry name" value="DHHA2"/>
    <property type="match status" value="1"/>
</dbReference>
<keyword evidence="6" id="KW-0378">Hydrolase</keyword>
<feature type="domain" description="RING-type" evidence="11">
    <location>
        <begin position="165"/>
        <end position="207"/>
    </location>
</feature>
<keyword evidence="4" id="KW-0479">Metal-binding</keyword>
<dbReference type="Pfam" id="PF01368">
    <property type="entry name" value="DHH"/>
    <property type="match status" value="1"/>
</dbReference>
<evidence type="ECO:0000256" key="5">
    <source>
        <dbReference type="ARBA" id="ARBA00022771"/>
    </source>
</evidence>
<dbReference type="Proteomes" id="UP000663862">
    <property type="component" value="Unassembled WGS sequence"/>
</dbReference>
<dbReference type="PANTHER" id="PTHR12112">
    <property type="entry name" value="BNIP - RELATED"/>
    <property type="match status" value="1"/>
</dbReference>
<dbReference type="AlphaFoldDB" id="A0A820EIV4"/>
<evidence type="ECO:0000313" key="13">
    <source>
        <dbReference type="Proteomes" id="UP000663862"/>
    </source>
</evidence>
<dbReference type="EMBL" id="CAJOBQ010000084">
    <property type="protein sequence ID" value="CAF4249241.1"/>
    <property type="molecule type" value="Genomic_DNA"/>
</dbReference>
<proteinExistence type="inferred from homology"/>
<accession>A0A820EIV4</accession>
<dbReference type="GO" id="GO:0008270">
    <property type="term" value="F:zinc ion binding"/>
    <property type="evidence" value="ECO:0007669"/>
    <property type="project" value="UniProtKB-KW"/>
</dbReference>
<dbReference type="SUPFAM" id="SSF64182">
    <property type="entry name" value="DHH phosphoesterases"/>
    <property type="match status" value="1"/>
</dbReference>
<dbReference type="InterPro" id="IPR001841">
    <property type="entry name" value="Znf_RING"/>
</dbReference>
<keyword evidence="5 9" id="KW-0863">Zinc-finger</keyword>
<feature type="region of interest" description="Disordered" evidence="10">
    <location>
        <begin position="1"/>
        <end position="22"/>
    </location>
</feature>
<keyword evidence="8" id="KW-0464">Manganese</keyword>
<comment type="caution">
    <text evidence="12">The sequence shown here is derived from an EMBL/GenBank/DDBJ whole genome shotgun (WGS) entry which is preliminary data.</text>
</comment>
<dbReference type="InterPro" id="IPR004097">
    <property type="entry name" value="DHHA2"/>
</dbReference>
<evidence type="ECO:0000256" key="9">
    <source>
        <dbReference type="PROSITE-ProRule" id="PRU00175"/>
    </source>
</evidence>
<dbReference type="GO" id="GO:0004309">
    <property type="term" value="F:exopolyphosphatase activity"/>
    <property type="evidence" value="ECO:0007669"/>
    <property type="project" value="TreeGrafter"/>
</dbReference>
<dbReference type="InterPro" id="IPR001667">
    <property type="entry name" value="DDH_dom"/>
</dbReference>
<dbReference type="SMART" id="SM00184">
    <property type="entry name" value="RING"/>
    <property type="match status" value="1"/>
</dbReference>
<dbReference type="Gene3D" id="3.30.40.10">
    <property type="entry name" value="Zinc/RING finger domain, C3HC4 (zinc finger)"/>
    <property type="match status" value="1"/>
</dbReference>
<dbReference type="Pfam" id="PF02833">
    <property type="entry name" value="DHHA2"/>
    <property type="match status" value="1"/>
</dbReference>
<dbReference type="Gene3D" id="3.90.1640.10">
    <property type="entry name" value="inorganic pyrophosphatase (n-terminal core)"/>
    <property type="match status" value="1"/>
</dbReference>
<dbReference type="InterPro" id="IPR038222">
    <property type="entry name" value="DHHA2_dom_sf"/>
</dbReference>
<evidence type="ECO:0000256" key="7">
    <source>
        <dbReference type="ARBA" id="ARBA00022833"/>
    </source>
</evidence>
<evidence type="ECO:0000256" key="10">
    <source>
        <dbReference type="SAM" id="MobiDB-lite"/>
    </source>
</evidence>
<evidence type="ECO:0000256" key="6">
    <source>
        <dbReference type="ARBA" id="ARBA00022801"/>
    </source>
</evidence>
<evidence type="ECO:0000256" key="4">
    <source>
        <dbReference type="ARBA" id="ARBA00022723"/>
    </source>
</evidence>
<gene>
    <name evidence="12" type="ORF">TSG867_LOCUS2975</name>
</gene>
<dbReference type="InterPro" id="IPR043400">
    <property type="entry name" value="RING-HC_RNF141"/>
</dbReference>
<name>A0A820EIV4_9BILA</name>
<dbReference type="GO" id="GO:0005737">
    <property type="term" value="C:cytoplasm"/>
    <property type="evidence" value="ECO:0007669"/>
    <property type="project" value="InterPro"/>
</dbReference>
<evidence type="ECO:0000256" key="8">
    <source>
        <dbReference type="ARBA" id="ARBA00023211"/>
    </source>
</evidence>
<evidence type="ECO:0000256" key="1">
    <source>
        <dbReference type="ARBA" id="ARBA00001936"/>
    </source>
</evidence>
<dbReference type="CDD" id="cd16545">
    <property type="entry name" value="RING-HC_RNF141"/>
    <property type="match status" value="1"/>
</dbReference>